<dbReference type="EC" id="7.1.1.2" evidence="3"/>
<evidence type="ECO:0000256" key="1">
    <source>
        <dbReference type="ARBA" id="ARBA00004225"/>
    </source>
</evidence>
<evidence type="ECO:0000256" key="15">
    <source>
        <dbReference type="ARBA" id="ARBA00049551"/>
    </source>
</evidence>
<keyword evidence="12 17" id="KW-0496">Mitochondrion</keyword>
<feature type="transmembrane region" description="Helical" evidence="16">
    <location>
        <begin position="133"/>
        <end position="156"/>
    </location>
</feature>
<feature type="transmembrane region" description="Helical" evidence="16">
    <location>
        <begin position="28"/>
        <end position="45"/>
    </location>
</feature>
<dbReference type="AlphaFoldDB" id="A0A0M4JKE8"/>
<proteinExistence type="inferred from homology"/>
<evidence type="ECO:0000256" key="16">
    <source>
        <dbReference type="SAM" id="Phobius"/>
    </source>
</evidence>
<comment type="subcellular location">
    <subcellularLocation>
        <location evidence="1">Mitochondrion membrane</location>
        <topology evidence="1">Multi-pass membrane protein</topology>
    </subcellularLocation>
</comment>
<gene>
    <name evidence="17" type="primary">ND6</name>
</gene>
<keyword evidence="6" id="KW-0679">Respiratory chain</keyword>
<evidence type="ECO:0000313" key="17">
    <source>
        <dbReference type="EMBL" id="ALD62497.1"/>
    </source>
</evidence>
<keyword evidence="7 16" id="KW-0812">Transmembrane</keyword>
<sequence>MSTSIILSLGMCSVFLFPLMMQPLSLGLSVMISTMFLCILTAIFLSSWYAYILFLIYVGGLLVMFTYVAALSPNSFFKGKNTFLFILSMQFIIPIILYNSIFMDTYDLFFLASYKELMMNMKTVGIELVSPSFISILIGLGIILFINLVVVVKICYYQHATLRPYKAIYANPYSKNAPCFKDN</sequence>
<evidence type="ECO:0000256" key="6">
    <source>
        <dbReference type="ARBA" id="ARBA00022660"/>
    </source>
</evidence>
<feature type="transmembrane region" description="Helical" evidence="16">
    <location>
        <begin position="82"/>
        <end position="101"/>
    </location>
</feature>
<dbReference type="PANTHER" id="PTHR11435:SF1">
    <property type="entry name" value="NADH-UBIQUINONE OXIDOREDUCTASE CHAIN 6"/>
    <property type="match status" value="1"/>
</dbReference>
<feature type="transmembrane region" description="Helical" evidence="16">
    <location>
        <begin position="51"/>
        <end position="70"/>
    </location>
</feature>
<evidence type="ECO:0000256" key="2">
    <source>
        <dbReference type="ARBA" id="ARBA00005698"/>
    </source>
</evidence>
<evidence type="ECO:0000256" key="4">
    <source>
        <dbReference type="ARBA" id="ARBA00021095"/>
    </source>
</evidence>
<evidence type="ECO:0000256" key="10">
    <source>
        <dbReference type="ARBA" id="ARBA00022989"/>
    </source>
</evidence>
<keyword evidence="11" id="KW-0520">NAD</keyword>
<evidence type="ECO:0000256" key="13">
    <source>
        <dbReference type="ARBA" id="ARBA00023136"/>
    </source>
</evidence>
<feature type="transmembrane region" description="Helical" evidence="16">
    <location>
        <begin position="6"/>
        <end position="21"/>
    </location>
</feature>
<keyword evidence="10 16" id="KW-1133">Transmembrane helix</keyword>
<comment type="similarity">
    <text evidence="2">Belongs to the complex I subunit 6 family.</text>
</comment>
<dbReference type="GO" id="GO:0031966">
    <property type="term" value="C:mitochondrial membrane"/>
    <property type="evidence" value="ECO:0007669"/>
    <property type="project" value="UniProtKB-SubCell"/>
</dbReference>
<keyword evidence="13 16" id="KW-0472">Membrane</keyword>
<evidence type="ECO:0000256" key="5">
    <source>
        <dbReference type="ARBA" id="ARBA00022448"/>
    </source>
</evidence>
<reference evidence="17" key="1">
    <citation type="journal article" date="2015" name="Zool. Scr.">
        <title>Morphology, molecules, and taxonomy: extreme incongruence in pleurocerids (Gastropoda: Cerithioidea: Pleuroceridae.</title>
        <authorList>
            <person name="Whelan N.V."/>
            <person name="Strong E.E."/>
        </authorList>
    </citation>
    <scope>NUCLEOTIDE SEQUENCE</scope>
</reference>
<dbReference type="GO" id="GO:0008137">
    <property type="term" value="F:NADH dehydrogenase (ubiquinone) activity"/>
    <property type="evidence" value="ECO:0007669"/>
    <property type="project" value="UniProtKB-EC"/>
</dbReference>
<dbReference type="InterPro" id="IPR050269">
    <property type="entry name" value="ComplexI_Subunit6"/>
</dbReference>
<organism evidence="17">
    <name type="scientific">Leptoxis ampla</name>
    <dbReference type="NCBI Taxonomy" id="53516"/>
    <lineage>
        <taxon>Eukaryota</taxon>
        <taxon>Metazoa</taxon>
        <taxon>Spiralia</taxon>
        <taxon>Lophotrochozoa</taxon>
        <taxon>Mollusca</taxon>
        <taxon>Gastropoda</taxon>
        <taxon>Caenogastropoda</taxon>
        <taxon>Sorbeoconcha</taxon>
        <taxon>Cerithioidea</taxon>
        <taxon>Pleuroceridae</taxon>
        <taxon>Leptoxis</taxon>
    </lineage>
</organism>
<evidence type="ECO:0000256" key="9">
    <source>
        <dbReference type="ARBA" id="ARBA00022982"/>
    </source>
</evidence>
<dbReference type="PANTHER" id="PTHR11435">
    <property type="entry name" value="NADH UBIQUINONE OXIDOREDUCTASE SUBUNIT ND6"/>
    <property type="match status" value="1"/>
</dbReference>
<keyword evidence="5" id="KW-0813">Transport</keyword>
<keyword evidence="9" id="KW-0249">Electron transport</keyword>
<evidence type="ECO:0000256" key="7">
    <source>
        <dbReference type="ARBA" id="ARBA00022692"/>
    </source>
</evidence>
<evidence type="ECO:0000256" key="11">
    <source>
        <dbReference type="ARBA" id="ARBA00023027"/>
    </source>
</evidence>
<comment type="catalytic activity">
    <reaction evidence="15">
        <text>a ubiquinone + NADH + 5 H(+)(in) = a ubiquinol + NAD(+) + 4 H(+)(out)</text>
        <dbReference type="Rhea" id="RHEA:29091"/>
        <dbReference type="Rhea" id="RHEA-COMP:9565"/>
        <dbReference type="Rhea" id="RHEA-COMP:9566"/>
        <dbReference type="ChEBI" id="CHEBI:15378"/>
        <dbReference type="ChEBI" id="CHEBI:16389"/>
        <dbReference type="ChEBI" id="CHEBI:17976"/>
        <dbReference type="ChEBI" id="CHEBI:57540"/>
        <dbReference type="ChEBI" id="CHEBI:57945"/>
        <dbReference type="EC" id="7.1.1.2"/>
    </reaction>
</comment>
<dbReference type="EMBL" id="KT153076">
    <property type="protein sequence ID" value="ALD62497.1"/>
    <property type="molecule type" value="Genomic_DNA"/>
</dbReference>
<accession>A0A0M4JKE8</accession>
<evidence type="ECO:0000256" key="12">
    <source>
        <dbReference type="ARBA" id="ARBA00023128"/>
    </source>
</evidence>
<evidence type="ECO:0000256" key="3">
    <source>
        <dbReference type="ARBA" id="ARBA00012944"/>
    </source>
</evidence>
<geneLocation type="mitochondrion" evidence="17"/>
<name>A0A0M4JKE8_9CAEN</name>
<evidence type="ECO:0000256" key="8">
    <source>
        <dbReference type="ARBA" id="ARBA00022967"/>
    </source>
</evidence>
<evidence type="ECO:0000256" key="14">
    <source>
        <dbReference type="ARBA" id="ARBA00031019"/>
    </source>
</evidence>
<keyword evidence="8" id="KW-1278">Translocase</keyword>
<protein>
    <recommendedName>
        <fullName evidence="4">NADH-ubiquinone oxidoreductase chain 6</fullName>
        <ecNumber evidence="3">7.1.1.2</ecNumber>
    </recommendedName>
    <alternativeName>
        <fullName evidence="14">NADH dehydrogenase subunit 6</fullName>
    </alternativeName>
</protein>